<gene>
    <name evidence="3" type="ORF">GCM10007103_25870</name>
</gene>
<protein>
    <submittedName>
        <fullName evidence="3">Uncharacterized protein</fullName>
    </submittedName>
</protein>
<evidence type="ECO:0000256" key="2">
    <source>
        <dbReference type="SAM" id="Phobius"/>
    </source>
</evidence>
<keyword evidence="4" id="KW-1185">Reference proteome</keyword>
<evidence type="ECO:0000313" key="3">
    <source>
        <dbReference type="EMBL" id="GHA43543.1"/>
    </source>
</evidence>
<keyword evidence="2" id="KW-0812">Transmembrane</keyword>
<proteinExistence type="predicted"/>
<comment type="caution">
    <text evidence="3">The sequence shown here is derived from an EMBL/GenBank/DDBJ whole genome shotgun (WGS) entry which is preliminary data.</text>
</comment>
<dbReference type="AlphaFoldDB" id="A0A918W026"/>
<feature type="transmembrane region" description="Helical" evidence="2">
    <location>
        <begin position="6"/>
        <end position="29"/>
    </location>
</feature>
<keyword evidence="1" id="KW-0175">Coiled coil</keyword>
<evidence type="ECO:0000313" key="4">
    <source>
        <dbReference type="Proteomes" id="UP000610456"/>
    </source>
</evidence>
<dbReference type="EMBL" id="BMXB01000012">
    <property type="protein sequence ID" value="GHA43543.1"/>
    <property type="molecule type" value="Genomic_DNA"/>
</dbReference>
<name>A0A918W026_9FLAO</name>
<dbReference type="Proteomes" id="UP000610456">
    <property type="component" value="Unassembled WGS sequence"/>
</dbReference>
<evidence type="ECO:0000256" key="1">
    <source>
        <dbReference type="SAM" id="Coils"/>
    </source>
</evidence>
<keyword evidence="2" id="KW-1133">Transmembrane helix</keyword>
<feature type="coiled-coil region" evidence="1">
    <location>
        <begin position="26"/>
        <end position="53"/>
    </location>
</feature>
<dbReference type="RefSeq" id="WP_189605194.1">
    <property type="nucleotide sequence ID" value="NZ_BMXB01000012.1"/>
</dbReference>
<organism evidence="3 4">
    <name type="scientific">Salinimicrobium marinum</name>
    <dbReference type="NCBI Taxonomy" id="680283"/>
    <lineage>
        <taxon>Bacteria</taxon>
        <taxon>Pseudomonadati</taxon>
        <taxon>Bacteroidota</taxon>
        <taxon>Flavobacteriia</taxon>
        <taxon>Flavobacteriales</taxon>
        <taxon>Flavobacteriaceae</taxon>
        <taxon>Salinimicrobium</taxon>
    </lineage>
</organism>
<reference evidence="3" key="1">
    <citation type="journal article" date="2014" name="Int. J. Syst. Evol. Microbiol.">
        <title>Complete genome sequence of Corynebacterium casei LMG S-19264T (=DSM 44701T), isolated from a smear-ripened cheese.</title>
        <authorList>
            <consortium name="US DOE Joint Genome Institute (JGI-PGF)"/>
            <person name="Walter F."/>
            <person name="Albersmeier A."/>
            <person name="Kalinowski J."/>
            <person name="Ruckert C."/>
        </authorList>
    </citation>
    <scope>NUCLEOTIDE SEQUENCE</scope>
    <source>
        <strain evidence="3">KCTC 12719</strain>
    </source>
</reference>
<keyword evidence="2" id="KW-0472">Membrane</keyword>
<reference evidence="3" key="2">
    <citation type="submission" date="2020-09" db="EMBL/GenBank/DDBJ databases">
        <authorList>
            <person name="Sun Q."/>
            <person name="Kim S."/>
        </authorList>
    </citation>
    <scope>NUCLEOTIDE SEQUENCE</scope>
    <source>
        <strain evidence="3">KCTC 12719</strain>
    </source>
</reference>
<accession>A0A918W026</accession>
<sequence length="157" mass="18227">MENCENYFNWGSLVVPILVVLIGGGLAFWQMNYRNKQERINKWKEEFRGYMSEYMHTVLDLNFTLNLLGKDISMDRKVDPSLIDNSSAGTNKLMAVIAKIEMLLEYKTPSQNKLIETFHNQWDFVHEAQKGNTDKFKGDLLSDVMLAAKDVHREYKG</sequence>